<dbReference type="Gene3D" id="1.10.150.130">
    <property type="match status" value="1"/>
</dbReference>
<name>A0A2P7RNH1_9HYPH</name>
<evidence type="ECO:0000256" key="4">
    <source>
        <dbReference type="ARBA" id="ARBA00023172"/>
    </source>
</evidence>
<dbReference type="OrthoDB" id="9784724at2"/>
<dbReference type="InterPro" id="IPR013762">
    <property type="entry name" value="Integrase-like_cat_sf"/>
</dbReference>
<evidence type="ECO:0000256" key="1">
    <source>
        <dbReference type="ARBA" id="ARBA00008857"/>
    </source>
</evidence>
<feature type="domain" description="Core-binding (CB)" evidence="6">
    <location>
        <begin position="201"/>
        <end position="285"/>
    </location>
</feature>
<evidence type="ECO:0000256" key="3">
    <source>
        <dbReference type="ARBA" id="ARBA00023125"/>
    </source>
</evidence>
<reference evidence="7 8" key="1">
    <citation type="submission" date="2018-03" db="EMBL/GenBank/DDBJ databases">
        <title>The draft genome of Mesorhizobium sp. 6GN-30.</title>
        <authorList>
            <person name="Liu L."/>
            <person name="Li L."/>
            <person name="Wang T."/>
            <person name="Zhang X."/>
            <person name="Liang L."/>
        </authorList>
    </citation>
    <scope>NUCLEOTIDE SEQUENCE [LARGE SCALE GENOMIC DNA]</scope>
    <source>
        <strain evidence="7 8">6GN30</strain>
    </source>
</reference>
<dbReference type="GO" id="GO:0006310">
    <property type="term" value="P:DNA recombination"/>
    <property type="evidence" value="ECO:0007669"/>
    <property type="project" value="UniProtKB-KW"/>
</dbReference>
<dbReference type="PANTHER" id="PTHR30349:SF41">
    <property type="entry name" value="INTEGRASE_RECOMBINASE PROTEIN MJ0367-RELATED"/>
    <property type="match status" value="1"/>
</dbReference>
<dbReference type="SUPFAM" id="SSF56349">
    <property type="entry name" value="DNA breaking-rejoining enzymes"/>
    <property type="match status" value="1"/>
</dbReference>
<sequence>MAAWEGLLRAGPEALSDRDALAVATLEAANRFERHKHNPSDAPEFAGLTVLPPHLRGLSHGELTQLATLPSDVRQAALEEVRRLGEGLQSPEEAEREHWRNRLEKGEGLLGLFPILRAKFFLSGEATQGAVTDAALKLAGVETVDWHSRHKVNIAGMRVEAKLAEALEISRGSLQDPPLVAEAKAAEAVFAARSTPVSVAKSATLSLFDLLDHKAKTRTIKTKTISDDRSYLQKFANFIRHSDARKVTKDDVRRWRDHLIGTGLSPKTTNDKYLSALRSVLGHGVKEFDLPTNVAAGIRDKREPDAPKGSKGYSEEDALKILAATFEGTKKEGLSLPHKRALFWVPWVLAYTGLRVSEVTQFRGIHLREERGIPFLLITPADGSTKSGKAWTVGIHEHLIDLGFLHMIRRMGEGPAFYKPYPKGTDLSKLGAKHRAKEVGTRVADWITEELGIPAPNGRPNHAWRHLFTTRSRDPRWRLDKETRDYMMGSGPVDAREDYGDWTPAVVNAEINKMPRFEVNDTGWRPE</sequence>
<evidence type="ECO:0000259" key="6">
    <source>
        <dbReference type="PROSITE" id="PS51900"/>
    </source>
</evidence>
<keyword evidence="3 5" id="KW-0238">DNA-binding</keyword>
<keyword evidence="4" id="KW-0233">DNA recombination</keyword>
<dbReference type="Proteomes" id="UP000241229">
    <property type="component" value="Unassembled WGS sequence"/>
</dbReference>
<dbReference type="InterPro" id="IPR010998">
    <property type="entry name" value="Integrase_recombinase_N"/>
</dbReference>
<comment type="similarity">
    <text evidence="1">Belongs to the 'phage' integrase family.</text>
</comment>
<evidence type="ECO:0000313" key="7">
    <source>
        <dbReference type="EMBL" id="PSJ51764.1"/>
    </source>
</evidence>
<dbReference type="PROSITE" id="PS51900">
    <property type="entry name" value="CB"/>
    <property type="match status" value="1"/>
</dbReference>
<comment type="caution">
    <text evidence="7">The sequence shown here is derived from an EMBL/GenBank/DDBJ whole genome shotgun (WGS) entry which is preliminary data.</text>
</comment>
<dbReference type="GO" id="GO:0015074">
    <property type="term" value="P:DNA integration"/>
    <property type="evidence" value="ECO:0007669"/>
    <property type="project" value="UniProtKB-KW"/>
</dbReference>
<accession>A0A2P7RNH1</accession>
<dbReference type="InterPro" id="IPR050090">
    <property type="entry name" value="Tyrosine_recombinase_XerCD"/>
</dbReference>
<keyword evidence="2" id="KW-0229">DNA integration</keyword>
<protein>
    <submittedName>
        <fullName evidence="7">Integrase</fullName>
    </submittedName>
</protein>
<dbReference type="PANTHER" id="PTHR30349">
    <property type="entry name" value="PHAGE INTEGRASE-RELATED"/>
    <property type="match status" value="1"/>
</dbReference>
<evidence type="ECO:0000256" key="5">
    <source>
        <dbReference type="PROSITE-ProRule" id="PRU01248"/>
    </source>
</evidence>
<keyword evidence="8" id="KW-1185">Reference proteome</keyword>
<dbReference type="GO" id="GO:0003677">
    <property type="term" value="F:DNA binding"/>
    <property type="evidence" value="ECO:0007669"/>
    <property type="project" value="UniProtKB-UniRule"/>
</dbReference>
<organism evidence="7 8">
    <name type="scientific">Kumtagia ephedrae</name>
    <dbReference type="NCBI Taxonomy" id="2116701"/>
    <lineage>
        <taxon>Bacteria</taxon>
        <taxon>Pseudomonadati</taxon>
        <taxon>Pseudomonadota</taxon>
        <taxon>Alphaproteobacteria</taxon>
        <taxon>Hyphomicrobiales</taxon>
        <taxon>Phyllobacteriaceae</taxon>
        <taxon>Kumtagia</taxon>
    </lineage>
</organism>
<dbReference type="Gene3D" id="1.10.443.10">
    <property type="entry name" value="Intergrase catalytic core"/>
    <property type="match status" value="1"/>
</dbReference>
<gene>
    <name evidence="7" type="ORF">C7I84_27045</name>
</gene>
<evidence type="ECO:0000313" key="8">
    <source>
        <dbReference type="Proteomes" id="UP000241229"/>
    </source>
</evidence>
<proteinExistence type="inferred from homology"/>
<evidence type="ECO:0000256" key="2">
    <source>
        <dbReference type="ARBA" id="ARBA00022908"/>
    </source>
</evidence>
<dbReference type="InterPro" id="IPR044068">
    <property type="entry name" value="CB"/>
</dbReference>
<dbReference type="AlphaFoldDB" id="A0A2P7RNH1"/>
<dbReference type="InterPro" id="IPR011010">
    <property type="entry name" value="DNA_brk_join_enz"/>
</dbReference>
<dbReference type="EMBL" id="PXYK01000040">
    <property type="protein sequence ID" value="PSJ51764.1"/>
    <property type="molecule type" value="Genomic_DNA"/>
</dbReference>